<sequence>MRHFKSTHEISYTDLDHAHENSGSLQMRPPNELDESASFLEARTPPFWGLTWALEILACLVSIAILAAIIGFLSHYEGSPLPEWPYITLNAVISILSTAMKAAIAFIATQCLAQLKWLWFGRKNRLSDLTFLDDASRGPVGAFKVLYSFLPRHLVTFGCLILVLAVATDPFVQQVLSIQMRPVQAPGLSASIQVCNSSYKYSDFGLGAGPGMNKVPLASMGAIYSGIFKTELPNSNQSTMVSCPTGNCTFVPYQTLGFCSQCANITDALKISGSERMYSFALPNGLTLSSNSIIMNATVGLDMLQINTTAKAAILKFTAISAAGAADPSKASAAECVLSFCVQTYEASVSQGAFVENLIASDTRVTATSGDQYRPDYALTPETCYSDGTLYEKPLEHPERCTYNVWGMSVMALQNSIRPLLMGSGSLFANYRLQWSTDTLQAVYGTYGNYTEIQSAFESLGSSLSTNARSRVCNSTTAGTTWTNSSYVQVRWHWLILPGSLVVFSLVLMVATIIRTRKQHVWKSSPLVLLFSTLEVDAMAPWEKGGPTLNEIDAVSKKMDLRLEPEQDGVKFRATRI</sequence>
<feature type="transmembrane region" description="Helical" evidence="1">
    <location>
        <begin position="86"/>
        <end position="113"/>
    </location>
</feature>
<name>S7ZVI8_PENO1</name>
<dbReference type="Proteomes" id="UP000019376">
    <property type="component" value="Unassembled WGS sequence"/>
</dbReference>
<evidence type="ECO:0000313" key="2">
    <source>
        <dbReference type="EMBL" id="EPS32766.1"/>
    </source>
</evidence>
<dbReference type="PANTHER" id="PTHR35394:SF5">
    <property type="entry name" value="DUF3176 DOMAIN-CONTAINING PROTEIN"/>
    <property type="match status" value="1"/>
</dbReference>
<keyword evidence="1" id="KW-0812">Transmembrane</keyword>
<evidence type="ECO:0000313" key="3">
    <source>
        <dbReference type="Proteomes" id="UP000019376"/>
    </source>
</evidence>
<dbReference type="EMBL" id="KB644414">
    <property type="protein sequence ID" value="EPS32766.1"/>
    <property type="molecule type" value="Genomic_DNA"/>
</dbReference>
<dbReference type="InterPro" id="IPR021514">
    <property type="entry name" value="DUF3176"/>
</dbReference>
<keyword evidence="3" id="KW-1185">Reference proteome</keyword>
<feature type="transmembrane region" description="Helical" evidence="1">
    <location>
        <begin position="154"/>
        <end position="172"/>
    </location>
</feature>
<accession>S7ZVI8</accession>
<dbReference type="OrthoDB" id="5376804at2759"/>
<dbReference type="STRING" id="933388.S7ZVI8"/>
<proteinExistence type="predicted"/>
<protein>
    <submittedName>
        <fullName evidence="2">Uncharacterized protein</fullName>
    </submittedName>
</protein>
<organism evidence="2 3">
    <name type="scientific">Penicillium oxalicum (strain 114-2 / CGMCC 5302)</name>
    <name type="common">Penicillium decumbens</name>
    <dbReference type="NCBI Taxonomy" id="933388"/>
    <lineage>
        <taxon>Eukaryota</taxon>
        <taxon>Fungi</taxon>
        <taxon>Dikarya</taxon>
        <taxon>Ascomycota</taxon>
        <taxon>Pezizomycotina</taxon>
        <taxon>Eurotiomycetes</taxon>
        <taxon>Eurotiomycetidae</taxon>
        <taxon>Eurotiales</taxon>
        <taxon>Aspergillaceae</taxon>
        <taxon>Penicillium</taxon>
    </lineage>
</organism>
<feature type="transmembrane region" description="Helical" evidence="1">
    <location>
        <begin position="492"/>
        <end position="514"/>
    </location>
</feature>
<dbReference type="PhylomeDB" id="S7ZVI8"/>
<dbReference type="HOGENOM" id="CLU_015092_4_1_1"/>
<evidence type="ECO:0000256" key="1">
    <source>
        <dbReference type="SAM" id="Phobius"/>
    </source>
</evidence>
<dbReference type="Pfam" id="PF11374">
    <property type="entry name" value="DUF3176"/>
    <property type="match status" value="1"/>
</dbReference>
<dbReference type="AlphaFoldDB" id="S7ZVI8"/>
<feature type="transmembrane region" description="Helical" evidence="1">
    <location>
        <begin position="52"/>
        <end position="74"/>
    </location>
</feature>
<gene>
    <name evidence="2" type="ORF">PDE_07726</name>
</gene>
<dbReference type="PANTHER" id="PTHR35394">
    <property type="entry name" value="DUF3176 DOMAIN-CONTAINING PROTEIN"/>
    <property type="match status" value="1"/>
</dbReference>
<keyword evidence="1" id="KW-0472">Membrane</keyword>
<dbReference type="eggNOG" id="ENOG502RZ8N">
    <property type="taxonomic scope" value="Eukaryota"/>
</dbReference>
<keyword evidence="1" id="KW-1133">Transmembrane helix</keyword>
<reference evidence="2 3" key="1">
    <citation type="journal article" date="2013" name="PLoS ONE">
        <title>Genomic and secretomic analyses reveal unique features of the lignocellulolytic enzyme system of Penicillium decumbens.</title>
        <authorList>
            <person name="Liu G."/>
            <person name="Zhang L."/>
            <person name="Wei X."/>
            <person name="Zou G."/>
            <person name="Qin Y."/>
            <person name="Ma L."/>
            <person name="Li J."/>
            <person name="Zheng H."/>
            <person name="Wang S."/>
            <person name="Wang C."/>
            <person name="Xun L."/>
            <person name="Zhao G.-P."/>
            <person name="Zhou Z."/>
            <person name="Qu Y."/>
        </authorList>
    </citation>
    <scope>NUCLEOTIDE SEQUENCE [LARGE SCALE GENOMIC DNA]</scope>
    <source>
        <strain evidence="3">114-2 / CGMCC 5302</strain>
    </source>
</reference>